<dbReference type="HOGENOM" id="CLU_002865_0_2_1"/>
<dbReference type="InterPro" id="IPR012132">
    <property type="entry name" value="GMC_OxRdtase"/>
</dbReference>
<dbReference type="PhylomeDB" id="A7SBJ6"/>
<dbReference type="SUPFAM" id="SSF51905">
    <property type="entry name" value="FAD/NAD(P)-binding domain"/>
    <property type="match status" value="1"/>
</dbReference>
<keyword evidence="7" id="KW-1185">Reference proteome</keyword>
<dbReference type="GO" id="GO:0050660">
    <property type="term" value="F:flavin adenine dinucleotide binding"/>
    <property type="evidence" value="ECO:0007669"/>
    <property type="project" value="InterPro"/>
</dbReference>
<sequence length="359" mass="39923">GIRWNTANAYLRPAIQRTNLQADTRALITRVLFEGNKAVGVEYHADNQIRRVRAKKEVIISGGAINSPQLLMLSGVGNAEELTRLGIPVVVNLPGVGENLQDHLEMYIQQECKKPLTLYSAQKLMNMIPIGIRWFLFQTGLGASAHLEAGGFIRSREGVPHPDIQFHFLPSGVIDHGRTPIDRHAYQLHVGSMRSQSKGYVKLKSPNAYDHPIIDFNYMSTEDDWQEMRACVRLSREIFAQKAFEPFRGDEMRPGSHIRTDDEIDAFVREFADSAYHPSCTCKMGSASDPLAVVDNAARVFHVDNLRVVDASIMPSVVSGNLNAPTVMIAEKIADAILGKDPLPRSKAPVFKTPEKGQR</sequence>
<dbReference type="InParanoid" id="A7SBJ6"/>
<organism evidence="6 7">
    <name type="scientific">Nematostella vectensis</name>
    <name type="common">Starlet sea anemone</name>
    <dbReference type="NCBI Taxonomy" id="45351"/>
    <lineage>
        <taxon>Eukaryota</taxon>
        <taxon>Metazoa</taxon>
        <taxon>Cnidaria</taxon>
        <taxon>Anthozoa</taxon>
        <taxon>Hexacorallia</taxon>
        <taxon>Actiniaria</taxon>
        <taxon>Edwardsiidae</taxon>
        <taxon>Nematostella</taxon>
    </lineage>
</organism>
<dbReference type="SUPFAM" id="SSF54373">
    <property type="entry name" value="FAD-linked reductases, C-terminal domain"/>
    <property type="match status" value="1"/>
</dbReference>
<keyword evidence="4" id="KW-0274">FAD</keyword>
<dbReference type="STRING" id="45351.A7SBJ6"/>
<reference evidence="6 7" key="1">
    <citation type="journal article" date="2007" name="Science">
        <title>Sea anemone genome reveals ancestral eumetazoan gene repertoire and genomic organization.</title>
        <authorList>
            <person name="Putnam N.H."/>
            <person name="Srivastava M."/>
            <person name="Hellsten U."/>
            <person name="Dirks B."/>
            <person name="Chapman J."/>
            <person name="Salamov A."/>
            <person name="Terry A."/>
            <person name="Shapiro H."/>
            <person name="Lindquist E."/>
            <person name="Kapitonov V.V."/>
            <person name="Jurka J."/>
            <person name="Genikhovich G."/>
            <person name="Grigoriev I.V."/>
            <person name="Lucas S.M."/>
            <person name="Steele R.E."/>
            <person name="Finnerty J.R."/>
            <person name="Technau U."/>
            <person name="Martindale M.Q."/>
            <person name="Rokhsar D.S."/>
        </authorList>
    </citation>
    <scope>NUCLEOTIDE SEQUENCE [LARGE SCALE GENOMIC DNA]</scope>
    <source>
        <strain evidence="7">CH2 X CH6</strain>
    </source>
</reference>
<feature type="domain" description="Glucose-methanol-choline oxidoreductase N-terminal" evidence="5">
    <location>
        <begin position="63"/>
        <end position="77"/>
    </location>
</feature>
<dbReference type="InterPro" id="IPR000172">
    <property type="entry name" value="GMC_OxRdtase_N"/>
</dbReference>
<dbReference type="PANTHER" id="PTHR11552:SF147">
    <property type="entry name" value="CHOLINE DEHYDROGENASE, MITOCHONDRIAL"/>
    <property type="match status" value="1"/>
</dbReference>
<dbReference type="OMA" id="WIAHGAN"/>
<proteinExistence type="inferred from homology"/>
<evidence type="ECO:0000256" key="3">
    <source>
        <dbReference type="ARBA" id="ARBA00022630"/>
    </source>
</evidence>
<dbReference type="AlphaFoldDB" id="A7SBJ6"/>
<dbReference type="PANTHER" id="PTHR11552">
    <property type="entry name" value="GLUCOSE-METHANOL-CHOLINE GMC OXIDOREDUCTASE"/>
    <property type="match status" value="1"/>
</dbReference>
<feature type="non-terminal residue" evidence="6">
    <location>
        <position position="359"/>
    </location>
</feature>
<evidence type="ECO:0000256" key="2">
    <source>
        <dbReference type="ARBA" id="ARBA00010790"/>
    </source>
</evidence>
<keyword evidence="3" id="KW-0285">Flavoprotein</keyword>
<dbReference type="InterPro" id="IPR036188">
    <property type="entry name" value="FAD/NAD-bd_sf"/>
</dbReference>
<evidence type="ECO:0000259" key="5">
    <source>
        <dbReference type="PROSITE" id="PS00624"/>
    </source>
</evidence>
<comment type="similarity">
    <text evidence="2">Belongs to the GMC oxidoreductase family.</text>
</comment>
<evidence type="ECO:0000256" key="1">
    <source>
        <dbReference type="ARBA" id="ARBA00001974"/>
    </source>
</evidence>
<dbReference type="Pfam" id="PF05199">
    <property type="entry name" value="GMC_oxred_C"/>
    <property type="match status" value="1"/>
</dbReference>
<dbReference type="PROSITE" id="PS00624">
    <property type="entry name" value="GMC_OXRED_2"/>
    <property type="match status" value="1"/>
</dbReference>
<dbReference type="InterPro" id="IPR007867">
    <property type="entry name" value="GMC_OxRtase_C"/>
</dbReference>
<dbReference type="GO" id="GO:0016614">
    <property type="term" value="F:oxidoreductase activity, acting on CH-OH group of donors"/>
    <property type="evidence" value="ECO:0007669"/>
    <property type="project" value="InterPro"/>
</dbReference>
<comment type="cofactor">
    <cofactor evidence="1">
        <name>FAD</name>
        <dbReference type="ChEBI" id="CHEBI:57692"/>
    </cofactor>
</comment>
<accession>A7SBJ6</accession>
<dbReference type="Gene3D" id="3.50.50.60">
    <property type="entry name" value="FAD/NAD(P)-binding domain"/>
    <property type="match status" value="1"/>
</dbReference>
<evidence type="ECO:0000313" key="7">
    <source>
        <dbReference type="Proteomes" id="UP000001593"/>
    </source>
</evidence>
<protein>
    <recommendedName>
        <fullName evidence="5">Glucose-methanol-choline oxidoreductase N-terminal domain-containing protein</fullName>
    </recommendedName>
</protein>
<dbReference type="EMBL" id="DS469616">
    <property type="protein sequence ID" value="EDO38956.1"/>
    <property type="molecule type" value="Genomic_DNA"/>
</dbReference>
<dbReference type="eggNOG" id="KOG1238">
    <property type="taxonomic scope" value="Eukaryota"/>
</dbReference>
<dbReference type="Proteomes" id="UP000001593">
    <property type="component" value="Unassembled WGS sequence"/>
</dbReference>
<evidence type="ECO:0000256" key="4">
    <source>
        <dbReference type="ARBA" id="ARBA00022827"/>
    </source>
</evidence>
<gene>
    <name evidence="6" type="ORF">NEMVEDRAFT_v1g112198</name>
</gene>
<dbReference type="Pfam" id="PF00732">
    <property type="entry name" value="GMC_oxred_N"/>
    <property type="match status" value="1"/>
</dbReference>
<evidence type="ECO:0000313" key="6">
    <source>
        <dbReference type="EMBL" id="EDO38956.1"/>
    </source>
</evidence>
<dbReference type="Gene3D" id="3.30.560.10">
    <property type="entry name" value="Glucose Oxidase, domain 3"/>
    <property type="match status" value="1"/>
</dbReference>
<name>A7SBJ6_NEMVE</name>